<evidence type="ECO:0000256" key="1">
    <source>
        <dbReference type="SAM" id="MobiDB-lite"/>
    </source>
</evidence>
<dbReference type="RefSeq" id="XP_006660741.1">
    <property type="nucleotide sequence ID" value="XM_006660678.3"/>
</dbReference>
<feature type="region of interest" description="Disordered" evidence="1">
    <location>
        <begin position="1"/>
        <end position="71"/>
    </location>
</feature>
<dbReference type="OMA" id="HGPRTRI"/>
<evidence type="ECO:0000313" key="2">
    <source>
        <dbReference type="EnsemblPlants" id="OB09G20420.1"/>
    </source>
</evidence>
<dbReference type="Gramene" id="OB09G20420.1">
    <property type="protein sequence ID" value="OB09G20420.1"/>
    <property type="gene ID" value="OB09G20420"/>
</dbReference>
<dbReference type="PANTHER" id="PTHR35502">
    <property type="entry name" value="PROTEIN MICROTUBULE BINDING PROTEIN 2C"/>
    <property type="match status" value="1"/>
</dbReference>
<dbReference type="InterPro" id="IPR040289">
    <property type="entry name" value="MBP2C"/>
</dbReference>
<dbReference type="KEGG" id="obr:102701936"/>
<reference evidence="2" key="2">
    <citation type="submission" date="2013-04" db="UniProtKB">
        <authorList>
            <consortium name="EnsemblPlants"/>
        </authorList>
    </citation>
    <scope>IDENTIFICATION</scope>
</reference>
<dbReference type="OrthoDB" id="1915670at2759"/>
<dbReference type="GO" id="GO:0010497">
    <property type="term" value="P:plasmodesmata-mediated intercellular transport"/>
    <property type="evidence" value="ECO:0007669"/>
    <property type="project" value="InterPro"/>
</dbReference>
<feature type="compositionally biased region" description="Low complexity" evidence="1">
    <location>
        <begin position="9"/>
        <end position="32"/>
    </location>
</feature>
<feature type="compositionally biased region" description="Basic residues" evidence="1">
    <location>
        <begin position="52"/>
        <end position="63"/>
    </location>
</feature>
<name>J3MYG3_ORYBR</name>
<reference evidence="2" key="1">
    <citation type="journal article" date="2013" name="Nat. Commun.">
        <title>Whole-genome sequencing of Oryza brachyantha reveals mechanisms underlying Oryza genome evolution.</title>
        <authorList>
            <person name="Chen J."/>
            <person name="Huang Q."/>
            <person name="Gao D."/>
            <person name="Wang J."/>
            <person name="Lang Y."/>
            <person name="Liu T."/>
            <person name="Li B."/>
            <person name="Bai Z."/>
            <person name="Luis Goicoechea J."/>
            <person name="Liang C."/>
            <person name="Chen C."/>
            <person name="Zhang W."/>
            <person name="Sun S."/>
            <person name="Liao Y."/>
            <person name="Zhang X."/>
            <person name="Yang L."/>
            <person name="Song C."/>
            <person name="Wang M."/>
            <person name="Shi J."/>
            <person name="Liu G."/>
            <person name="Liu J."/>
            <person name="Zhou H."/>
            <person name="Zhou W."/>
            <person name="Yu Q."/>
            <person name="An N."/>
            <person name="Chen Y."/>
            <person name="Cai Q."/>
            <person name="Wang B."/>
            <person name="Liu B."/>
            <person name="Min J."/>
            <person name="Huang Y."/>
            <person name="Wu H."/>
            <person name="Li Z."/>
            <person name="Zhang Y."/>
            <person name="Yin Y."/>
            <person name="Song W."/>
            <person name="Jiang J."/>
            <person name="Jackson S.A."/>
            <person name="Wing R.A."/>
            <person name="Wang J."/>
            <person name="Chen M."/>
        </authorList>
    </citation>
    <scope>NUCLEOTIDE SEQUENCE [LARGE SCALE GENOMIC DNA]</scope>
    <source>
        <strain evidence="2">cv. IRGC 101232</strain>
    </source>
</reference>
<accession>J3MYG3</accession>
<dbReference type="eggNOG" id="ENOG502QS43">
    <property type="taxonomic scope" value="Eukaryota"/>
</dbReference>
<gene>
    <name evidence="2" type="primary">LOC102701936</name>
</gene>
<organism evidence="2">
    <name type="scientific">Oryza brachyantha</name>
    <name type="common">malo sina</name>
    <dbReference type="NCBI Taxonomy" id="4533"/>
    <lineage>
        <taxon>Eukaryota</taxon>
        <taxon>Viridiplantae</taxon>
        <taxon>Streptophyta</taxon>
        <taxon>Embryophyta</taxon>
        <taxon>Tracheophyta</taxon>
        <taxon>Spermatophyta</taxon>
        <taxon>Magnoliopsida</taxon>
        <taxon>Liliopsida</taxon>
        <taxon>Poales</taxon>
        <taxon>Poaceae</taxon>
        <taxon>BOP clade</taxon>
        <taxon>Oryzoideae</taxon>
        <taxon>Oryzeae</taxon>
        <taxon>Oryzinae</taxon>
        <taxon>Oryza</taxon>
    </lineage>
</organism>
<dbReference type="HOGENOM" id="CLU_078364_1_0_1"/>
<proteinExistence type="predicted"/>
<keyword evidence="3" id="KW-1185">Reference proteome</keyword>
<dbReference type="AlphaFoldDB" id="J3MYG3"/>
<sequence>MAEKAVGNGPRTRARGGLAAASAPPSARRLSAVSYTAAPNLTKKVPDPKVVKPARRTTPVKKRPQVDQAQKQREELAALQEQLGGLQKKLLEKDEALRSAEHLISRISAANAAVDELRGQLSEKESLIESTGSELHGAKIQLAEKQAALEKLEWEAKVSSTKVEELQVDVASMDVEISALMKLFRKITENDRTPYPRERTDDSSLECEPVQLDEIAGDIDMEKMEHEMSAYVTALAAAKDNPTDEFLKAVTEARLKLQAFVL</sequence>
<protein>
    <submittedName>
        <fullName evidence="2">Uncharacterized protein</fullName>
    </submittedName>
</protein>
<evidence type="ECO:0000313" key="3">
    <source>
        <dbReference type="Proteomes" id="UP000006038"/>
    </source>
</evidence>
<dbReference type="Proteomes" id="UP000006038">
    <property type="component" value="Chromosome 9"/>
</dbReference>
<dbReference type="EnsemblPlants" id="OB09G20420.1">
    <property type="protein sequence ID" value="OB09G20420.1"/>
    <property type="gene ID" value="OB09G20420"/>
</dbReference>
<dbReference type="PANTHER" id="PTHR35502:SF1">
    <property type="entry name" value="OS09G0476000 PROTEIN"/>
    <property type="match status" value="1"/>
</dbReference>
<dbReference type="STRING" id="4533.J3MYG3"/>
<dbReference type="GO" id="GO:0008017">
    <property type="term" value="F:microtubule binding"/>
    <property type="evidence" value="ECO:0007669"/>
    <property type="project" value="InterPro"/>
</dbReference>
<dbReference type="GeneID" id="102701936"/>